<evidence type="ECO:0000256" key="14">
    <source>
        <dbReference type="ARBA" id="ARBA00039868"/>
    </source>
</evidence>
<evidence type="ECO:0000256" key="18">
    <source>
        <dbReference type="ARBA" id="ARBA00045381"/>
    </source>
</evidence>
<dbReference type="PANTHER" id="PTHR10858">
    <property type="entry name" value="DEOXYRIBONUCLEASE II"/>
    <property type="match status" value="1"/>
</dbReference>
<evidence type="ECO:0000256" key="15">
    <source>
        <dbReference type="ARBA" id="ARBA00041393"/>
    </source>
</evidence>
<comment type="subcellular location">
    <subcellularLocation>
        <location evidence="2">Lysosome</location>
    </subcellularLocation>
</comment>
<organism evidence="19 20">
    <name type="scientific">Amphilophus citrinellus</name>
    <name type="common">Midas cichlid</name>
    <name type="synonym">Cichlasoma citrinellum</name>
    <dbReference type="NCBI Taxonomy" id="61819"/>
    <lineage>
        <taxon>Eukaryota</taxon>
        <taxon>Metazoa</taxon>
        <taxon>Chordata</taxon>
        <taxon>Craniata</taxon>
        <taxon>Vertebrata</taxon>
        <taxon>Euteleostomi</taxon>
        <taxon>Actinopterygii</taxon>
        <taxon>Neopterygii</taxon>
        <taxon>Teleostei</taxon>
        <taxon>Neoteleostei</taxon>
        <taxon>Acanthomorphata</taxon>
        <taxon>Ovalentaria</taxon>
        <taxon>Cichlomorphae</taxon>
        <taxon>Cichliformes</taxon>
        <taxon>Cichlidae</taxon>
        <taxon>New World cichlids</taxon>
        <taxon>Cichlasomatinae</taxon>
        <taxon>Heroini</taxon>
        <taxon>Amphilophus</taxon>
    </lineage>
</organism>
<evidence type="ECO:0000256" key="17">
    <source>
        <dbReference type="ARBA" id="ARBA00043033"/>
    </source>
</evidence>
<dbReference type="GO" id="GO:0005764">
    <property type="term" value="C:lysosome"/>
    <property type="evidence" value="ECO:0007669"/>
    <property type="project" value="UniProtKB-SubCell"/>
</dbReference>
<evidence type="ECO:0000256" key="8">
    <source>
        <dbReference type="ARBA" id="ARBA00022729"/>
    </source>
</evidence>
<evidence type="ECO:0000256" key="12">
    <source>
        <dbReference type="ARBA" id="ARBA00023180"/>
    </source>
</evidence>
<comment type="similarity">
    <text evidence="3">Belongs to the DNase II family.</text>
</comment>
<sequence>DSIKGVECLYIDSQGMRRAGKDINDPQGVLANTLKDLFSPKQNIGFISYSDQPPNVPSVSQNFGHSKGVLLVDKSGTGIWLLHSTPKFPKARDANSFWPESGQRNAQTFICVTFPYDQFKHIAFPFDHDITADFHRELQDVVNEVLVDPDDHFQELTSSNGFKFYSIAKKENDIYIRFWFFLSNFICNRM</sequence>
<dbReference type="Ensembl" id="ENSACIT00000030992.1">
    <property type="protein sequence ID" value="ENSACIP00000030200.1"/>
    <property type="gene ID" value="ENSACIG00000023370.1"/>
</dbReference>
<evidence type="ECO:0000256" key="3">
    <source>
        <dbReference type="ARBA" id="ARBA00007527"/>
    </source>
</evidence>
<accession>A0A3Q0T826</accession>
<keyword evidence="12" id="KW-0325">Glycoprotein</keyword>
<keyword evidence="6" id="KW-0053">Apoptosis</keyword>
<protein>
    <recommendedName>
        <fullName evidence="14">Deoxyribonuclease-2-alpha</fullName>
        <ecNumber evidence="4">3.1.22.1</ecNumber>
    </recommendedName>
    <alternativeName>
        <fullName evidence="15">Acid DNase</fullName>
    </alternativeName>
    <alternativeName>
        <fullName evidence="17">Deoxyribonuclease II alpha</fullName>
    </alternativeName>
    <alternativeName>
        <fullName evidence="16">Lysosomal DNase II</fullName>
    </alternativeName>
</protein>
<comment type="function">
    <text evidence="18">Hydrolyzes DNA under acidic conditions with a preference for double-stranded DNA. Plays a major role in the clearance of nucleic acids generated through apoptosis, hence preventing autoinflammation. Necessary for proper fetal development and for definitive erythropoiesis in fetal liver and bone marrow, where it degrades nuclear DNA expelled from erythroid precursor cells.</text>
</comment>
<reference evidence="19" key="1">
    <citation type="submission" date="2025-08" db="UniProtKB">
        <authorList>
            <consortium name="Ensembl"/>
        </authorList>
    </citation>
    <scope>IDENTIFICATION</scope>
</reference>
<proteinExistence type="inferred from homology"/>
<evidence type="ECO:0000256" key="13">
    <source>
        <dbReference type="ARBA" id="ARBA00023228"/>
    </source>
</evidence>
<name>A0A3Q0T826_AMPCI</name>
<dbReference type="GO" id="GO:0004531">
    <property type="term" value="F:deoxyribonuclease II activity"/>
    <property type="evidence" value="ECO:0007669"/>
    <property type="project" value="UniProtKB-EC"/>
</dbReference>
<evidence type="ECO:0000256" key="4">
    <source>
        <dbReference type="ARBA" id="ARBA00012036"/>
    </source>
</evidence>
<keyword evidence="5" id="KW-0217">Developmental protein</keyword>
<evidence type="ECO:0000256" key="11">
    <source>
        <dbReference type="ARBA" id="ARBA00023157"/>
    </source>
</evidence>
<keyword evidence="13" id="KW-0458">Lysosome</keyword>
<evidence type="ECO:0000256" key="1">
    <source>
        <dbReference type="ARBA" id="ARBA00000447"/>
    </source>
</evidence>
<evidence type="ECO:0000256" key="16">
    <source>
        <dbReference type="ARBA" id="ARBA00041918"/>
    </source>
</evidence>
<evidence type="ECO:0000256" key="2">
    <source>
        <dbReference type="ARBA" id="ARBA00004371"/>
    </source>
</evidence>
<keyword evidence="11" id="KW-1015">Disulfide bond</keyword>
<keyword evidence="10" id="KW-0378">Hydrolase</keyword>
<dbReference type="AlphaFoldDB" id="A0A3Q0T826"/>
<evidence type="ECO:0000313" key="20">
    <source>
        <dbReference type="Proteomes" id="UP000261340"/>
    </source>
</evidence>
<dbReference type="STRING" id="61819.ENSACIP00000030200"/>
<dbReference type="Proteomes" id="UP000261340">
    <property type="component" value="Unplaced"/>
</dbReference>
<keyword evidence="8" id="KW-0732">Signal</keyword>
<dbReference type="PANTHER" id="PTHR10858:SF9">
    <property type="entry name" value="DEOXYRIBONUCLEASE-2-ALPHA"/>
    <property type="match status" value="1"/>
</dbReference>
<dbReference type="EC" id="3.1.22.1" evidence="4"/>
<dbReference type="GO" id="GO:0006309">
    <property type="term" value="P:apoptotic DNA fragmentation"/>
    <property type="evidence" value="ECO:0007669"/>
    <property type="project" value="TreeGrafter"/>
</dbReference>
<keyword evidence="7" id="KW-0540">Nuclease</keyword>
<dbReference type="CDD" id="cd09120">
    <property type="entry name" value="PLDc_DNaseII_1"/>
    <property type="match status" value="1"/>
</dbReference>
<dbReference type="GeneTree" id="ENSGT00390000002634"/>
<evidence type="ECO:0000313" key="19">
    <source>
        <dbReference type="Ensembl" id="ENSACIP00000030200.1"/>
    </source>
</evidence>
<keyword evidence="9" id="KW-0255">Endonuclease</keyword>
<evidence type="ECO:0000256" key="6">
    <source>
        <dbReference type="ARBA" id="ARBA00022703"/>
    </source>
</evidence>
<evidence type="ECO:0000256" key="7">
    <source>
        <dbReference type="ARBA" id="ARBA00022722"/>
    </source>
</evidence>
<keyword evidence="20" id="KW-1185">Reference proteome</keyword>
<evidence type="ECO:0000256" key="10">
    <source>
        <dbReference type="ARBA" id="ARBA00022801"/>
    </source>
</evidence>
<dbReference type="Pfam" id="PF03265">
    <property type="entry name" value="DNase_II"/>
    <property type="match status" value="1"/>
</dbReference>
<reference evidence="19" key="2">
    <citation type="submission" date="2025-09" db="UniProtKB">
        <authorList>
            <consortium name="Ensembl"/>
        </authorList>
    </citation>
    <scope>IDENTIFICATION</scope>
</reference>
<dbReference type="InterPro" id="IPR004947">
    <property type="entry name" value="DNase_II"/>
</dbReference>
<evidence type="ECO:0000256" key="5">
    <source>
        <dbReference type="ARBA" id="ARBA00022473"/>
    </source>
</evidence>
<comment type="catalytic activity">
    <reaction evidence="1">
        <text>Endonucleolytic cleavage to nucleoside 3'-phosphates and 3'-phosphooligonucleotide end-products.</text>
        <dbReference type="EC" id="3.1.22.1"/>
    </reaction>
</comment>
<evidence type="ECO:0000256" key="9">
    <source>
        <dbReference type="ARBA" id="ARBA00022759"/>
    </source>
</evidence>